<evidence type="ECO:0008006" key="4">
    <source>
        <dbReference type="Google" id="ProtNLM"/>
    </source>
</evidence>
<protein>
    <recommendedName>
        <fullName evidence="4">DUF5667 domain-containing protein</fullName>
    </recommendedName>
</protein>
<comment type="caution">
    <text evidence="2">The sequence shown here is derived from an EMBL/GenBank/DDBJ whole genome shotgun (WGS) entry which is preliminary data.</text>
</comment>
<evidence type="ECO:0000313" key="3">
    <source>
        <dbReference type="Proteomes" id="UP000177050"/>
    </source>
</evidence>
<name>A0A1F7L2E1_9BACT</name>
<organism evidence="2 3">
    <name type="scientific">Candidatus Roizmanbacteria bacterium RIFOXYD1_FULL_38_12</name>
    <dbReference type="NCBI Taxonomy" id="1802093"/>
    <lineage>
        <taxon>Bacteria</taxon>
        <taxon>Candidatus Roizmaniibacteriota</taxon>
    </lineage>
</organism>
<gene>
    <name evidence="2" type="ORF">A3K52_05860</name>
</gene>
<dbReference type="Proteomes" id="UP000177050">
    <property type="component" value="Unassembled WGS sequence"/>
</dbReference>
<proteinExistence type="predicted"/>
<keyword evidence="1" id="KW-0732">Signal</keyword>
<feature type="signal peptide" evidence="1">
    <location>
        <begin position="1"/>
        <end position="27"/>
    </location>
</feature>
<sequence>MKIPLYKTTIGFFLIAGFALFTNTAFAQAVINPTRGALREERRAEIQTTRTQLKKNRAYQEIDRRVTSLNGLINRLNAIKRITAEQRTTLTTQVQAEIDKLTSLKTQIESETDPAKLLELKKSIILSYRIYVVFMPKIQIMAHADRILTVIDEMKEKTTNADVISKLDLASAKANEAITTVISLTPDGYPDNKAQMKDAREMLKEALQYLKDARLLFKQSSSSSVSS</sequence>
<accession>A0A1F7L2E1</accession>
<dbReference type="EMBL" id="MGBR01000001">
    <property type="protein sequence ID" value="OGK74259.1"/>
    <property type="molecule type" value="Genomic_DNA"/>
</dbReference>
<evidence type="ECO:0000256" key="1">
    <source>
        <dbReference type="SAM" id="SignalP"/>
    </source>
</evidence>
<feature type="chain" id="PRO_5009529534" description="DUF5667 domain-containing protein" evidence="1">
    <location>
        <begin position="28"/>
        <end position="227"/>
    </location>
</feature>
<dbReference type="AlphaFoldDB" id="A0A1F7L2E1"/>
<reference evidence="2 3" key="1">
    <citation type="journal article" date="2016" name="Nat. Commun.">
        <title>Thousands of microbial genomes shed light on interconnected biogeochemical processes in an aquifer system.</title>
        <authorList>
            <person name="Anantharaman K."/>
            <person name="Brown C.T."/>
            <person name="Hug L.A."/>
            <person name="Sharon I."/>
            <person name="Castelle C.J."/>
            <person name="Probst A.J."/>
            <person name="Thomas B.C."/>
            <person name="Singh A."/>
            <person name="Wilkins M.J."/>
            <person name="Karaoz U."/>
            <person name="Brodie E.L."/>
            <person name="Williams K.H."/>
            <person name="Hubbard S.S."/>
            <person name="Banfield J.F."/>
        </authorList>
    </citation>
    <scope>NUCLEOTIDE SEQUENCE [LARGE SCALE GENOMIC DNA]</scope>
</reference>
<evidence type="ECO:0000313" key="2">
    <source>
        <dbReference type="EMBL" id="OGK74259.1"/>
    </source>
</evidence>